<gene>
    <name evidence="1" type="ORF">LCGC14_0320240</name>
</gene>
<dbReference type="AlphaFoldDB" id="A0A0F9W6W9"/>
<proteinExistence type="predicted"/>
<dbReference type="EMBL" id="LAZR01000215">
    <property type="protein sequence ID" value="KKN81411.1"/>
    <property type="molecule type" value="Genomic_DNA"/>
</dbReference>
<name>A0A0F9W6W9_9ZZZZ</name>
<organism evidence="1">
    <name type="scientific">marine sediment metagenome</name>
    <dbReference type="NCBI Taxonomy" id="412755"/>
    <lineage>
        <taxon>unclassified sequences</taxon>
        <taxon>metagenomes</taxon>
        <taxon>ecological metagenomes</taxon>
    </lineage>
</organism>
<protein>
    <recommendedName>
        <fullName evidence="2">RepB-like DNA primase domain-containing protein</fullName>
    </recommendedName>
</protein>
<evidence type="ECO:0000313" key="1">
    <source>
        <dbReference type="EMBL" id="KKN81411.1"/>
    </source>
</evidence>
<accession>A0A0F9W6W9</accession>
<evidence type="ECO:0008006" key="2">
    <source>
        <dbReference type="Google" id="ProtNLM"/>
    </source>
</evidence>
<sequence length="585" mass="65591">MNVADREVIARFMSTLFPEVPAQGAILIWTPRGKRSYWASSIESAVDAAYQNKGDTYVGAGIGPRGLSDNERANADQVIGIPGLWADIDISGDAHKGKSYPPDEAAARSLIAELPIAPSLIVHSGHGLQPWWLLPELHLFEKAEERFEAAKISRGWNRLIIRKARAHGWQIDNVGDLSRIMRIAGTDNYKGKKVPCLLPDLGPTRARTLGDFDEYLTEEDYKDAGPGRVQGNWTYHHEAQPPAEKFAIALQNDKEFADTWNVKRPELHNNASRYDQALANRAALFKWSEQEIVNLMIAFRSKHGFRLDDKMRDSYFVPTIAKAEAYADEQAKRDADSDERNMLAQIGKSATNDDHKVKYRKDRLDRLEKDLGVRFDSILKTVEDKPVYILVVNGKQYPVGPITTLQKHDRFQAAVSDVTGKVIDEVKKSDWNPIFQLMLDVVEPLELDEASTNEGMVDDWIVGYLNVHKPIDVDIEDSVPDDRSPFIKRIDDTKTVCINISHLVANFLRAPGRADKITLSEARLALKRAGWTSKPVRVKSDEAGVMRRWTRPLVDVISAAWASGNRSSVIALSAYLQAEAPNHAN</sequence>
<reference evidence="1" key="1">
    <citation type="journal article" date="2015" name="Nature">
        <title>Complex archaea that bridge the gap between prokaryotes and eukaryotes.</title>
        <authorList>
            <person name="Spang A."/>
            <person name="Saw J.H."/>
            <person name="Jorgensen S.L."/>
            <person name="Zaremba-Niedzwiedzka K."/>
            <person name="Martijn J."/>
            <person name="Lind A.E."/>
            <person name="van Eijk R."/>
            <person name="Schleper C."/>
            <person name="Guy L."/>
            <person name="Ettema T.J."/>
        </authorList>
    </citation>
    <scope>NUCLEOTIDE SEQUENCE</scope>
</reference>
<comment type="caution">
    <text evidence="1">The sequence shown here is derived from an EMBL/GenBank/DDBJ whole genome shotgun (WGS) entry which is preliminary data.</text>
</comment>